<dbReference type="Gene3D" id="3.20.20.70">
    <property type="entry name" value="Aldolase class I"/>
    <property type="match status" value="1"/>
</dbReference>
<evidence type="ECO:0000256" key="2">
    <source>
        <dbReference type="ARBA" id="ARBA00022605"/>
    </source>
</evidence>
<dbReference type="InterPro" id="IPR001381">
    <property type="entry name" value="DHquinase_I"/>
</dbReference>
<dbReference type="HAMAP" id="MF_00214">
    <property type="entry name" value="AroD"/>
    <property type="match status" value="1"/>
</dbReference>
<dbReference type="InterPro" id="IPR046346">
    <property type="entry name" value="Aminoacid_DH-like_N_sf"/>
</dbReference>
<dbReference type="EC" id="1.1.1.25" evidence="1"/>
<dbReference type="Pfam" id="PF01488">
    <property type="entry name" value="Shikimate_DH"/>
    <property type="match status" value="1"/>
</dbReference>
<evidence type="ECO:0000259" key="6">
    <source>
        <dbReference type="Pfam" id="PF01488"/>
    </source>
</evidence>
<dbReference type="NCBIfam" id="TIGR01093">
    <property type="entry name" value="aroD"/>
    <property type="match status" value="1"/>
</dbReference>
<dbReference type="SUPFAM" id="SSF51569">
    <property type="entry name" value="Aldolase"/>
    <property type="match status" value="1"/>
</dbReference>
<gene>
    <name evidence="9" type="ORF">KSP40_PGU008075</name>
</gene>
<evidence type="ECO:0000313" key="9">
    <source>
        <dbReference type="EMBL" id="KAK8960717.1"/>
    </source>
</evidence>
<dbReference type="CDD" id="cd01065">
    <property type="entry name" value="NAD_bind_Shikimate_DH"/>
    <property type="match status" value="1"/>
</dbReference>
<dbReference type="EMBL" id="JBBWWR010000010">
    <property type="protein sequence ID" value="KAK8960717.1"/>
    <property type="molecule type" value="Genomic_DNA"/>
</dbReference>
<dbReference type="InterPro" id="IPR041121">
    <property type="entry name" value="SDH_C"/>
</dbReference>
<proteinExistence type="inferred from homology"/>
<dbReference type="InterPro" id="IPR036291">
    <property type="entry name" value="NAD(P)-bd_dom_sf"/>
</dbReference>
<evidence type="ECO:0000256" key="5">
    <source>
        <dbReference type="ARBA" id="ARBA00023141"/>
    </source>
</evidence>
<keyword evidence="4" id="KW-0560">Oxidoreductase</keyword>
<dbReference type="Pfam" id="PF01487">
    <property type="entry name" value="DHquinase_I"/>
    <property type="match status" value="1"/>
</dbReference>
<accession>A0ABR2M971</accession>
<dbReference type="Pfam" id="PF08501">
    <property type="entry name" value="Shikimate_dh_N"/>
    <property type="match status" value="1"/>
</dbReference>
<dbReference type="InterPro" id="IPR011342">
    <property type="entry name" value="Shikimate_DH"/>
</dbReference>
<dbReference type="CDD" id="cd00502">
    <property type="entry name" value="DHQase_I"/>
    <property type="match status" value="1"/>
</dbReference>
<name>A0ABR2M971_9ASPA</name>
<dbReference type="NCBIfam" id="TIGR00507">
    <property type="entry name" value="aroE"/>
    <property type="match status" value="1"/>
</dbReference>
<evidence type="ECO:0000259" key="8">
    <source>
        <dbReference type="Pfam" id="PF18317"/>
    </source>
</evidence>
<dbReference type="InterPro" id="IPR013708">
    <property type="entry name" value="Shikimate_DH-bd_N"/>
</dbReference>
<sequence>MAGATLVCVPLVAKSVEQMVSEMATAKARGADVVEIRLDHLTNFEPSRDLVFLLRECLLPSLVTYRPRWEGGEYEGDDDKRFDALLLAMELGADFVDIELKVAQEFVNFLSGKRPTRTKLIVSSHNYQSTPSTEALSDLVARIQAVGADIVKIATTAVDIIDVLRMFKVMVHCQVPMIGLVMGERGLISRILCPKFGGYLTFAMLSTGKESAPGQPTLSDLLDVYNIRQITADTKVFGIVGKPVRHSKSPILHNTAFRSVGFDAVYLPLLVDDFCSFINAYSSPDFTGFSITMPHKEAALACSDEVDPIAKFIGAVNTLVKRPSDGKLIGYNTDYTGAISAIEDALQGVQVKVPASSPLANKIVVVLGAGGAGKALAYGAKEKGARVVIANRTYERARELANLVGGEAISLTDLENFHPEEGMILANTTSIGMDPNIHETPISNHALKSYSLVFDAIYDPLVTRLLREADELGLATVNGMEMFVRQAMGQFKLFTGLPAPEKLMRDTLLRAH</sequence>
<dbReference type="Proteomes" id="UP001412067">
    <property type="component" value="Unassembled WGS sequence"/>
</dbReference>
<dbReference type="PANTHER" id="PTHR21089">
    <property type="entry name" value="SHIKIMATE DEHYDROGENASE"/>
    <property type="match status" value="1"/>
</dbReference>
<dbReference type="InterPro" id="IPR022893">
    <property type="entry name" value="Shikimate_DH_fam"/>
</dbReference>
<keyword evidence="5" id="KW-0057">Aromatic amino acid biosynthesis</keyword>
<keyword evidence="2" id="KW-0028">Amino-acid biosynthesis</keyword>
<keyword evidence="3" id="KW-0521">NADP</keyword>
<feature type="domain" description="Quinate/shikimate 5-dehydrogenase/glutamyl-tRNA reductase" evidence="6">
    <location>
        <begin position="359"/>
        <end position="430"/>
    </location>
</feature>
<dbReference type="PANTHER" id="PTHR21089:SF1">
    <property type="entry name" value="BIFUNCTIONAL 3-DEHYDROQUINATE DEHYDRATASE_SHIKIMATE DEHYDROGENASE, CHLOROPLASTIC"/>
    <property type="match status" value="1"/>
</dbReference>
<reference evidence="9 10" key="1">
    <citation type="journal article" date="2022" name="Nat. Plants">
        <title>Genomes of leafy and leafless Platanthera orchids illuminate the evolution of mycoheterotrophy.</title>
        <authorList>
            <person name="Li M.H."/>
            <person name="Liu K.W."/>
            <person name="Li Z."/>
            <person name="Lu H.C."/>
            <person name="Ye Q.L."/>
            <person name="Zhang D."/>
            <person name="Wang J.Y."/>
            <person name="Li Y.F."/>
            <person name="Zhong Z.M."/>
            <person name="Liu X."/>
            <person name="Yu X."/>
            <person name="Liu D.K."/>
            <person name="Tu X.D."/>
            <person name="Liu B."/>
            <person name="Hao Y."/>
            <person name="Liao X.Y."/>
            <person name="Jiang Y.T."/>
            <person name="Sun W.H."/>
            <person name="Chen J."/>
            <person name="Chen Y.Q."/>
            <person name="Ai Y."/>
            <person name="Zhai J.W."/>
            <person name="Wu S.S."/>
            <person name="Zhou Z."/>
            <person name="Hsiao Y.Y."/>
            <person name="Wu W.L."/>
            <person name="Chen Y.Y."/>
            <person name="Lin Y.F."/>
            <person name="Hsu J.L."/>
            <person name="Li C.Y."/>
            <person name="Wang Z.W."/>
            <person name="Zhao X."/>
            <person name="Zhong W.Y."/>
            <person name="Ma X.K."/>
            <person name="Ma L."/>
            <person name="Huang J."/>
            <person name="Chen G.Z."/>
            <person name="Huang M.Z."/>
            <person name="Huang L."/>
            <person name="Peng D.H."/>
            <person name="Luo Y.B."/>
            <person name="Zou S.Q."/>
            <person name="Chen S.P."/>
            <person name="Lan S."/>
            <person name="Tsai W.C."/>
            <person name="Van de Peer Y."/>
            <person name="Liu Z.J."/>
        </authorList>
    </citation>
    <scope>NUCLEOTIDE SEQUENCE [LARGE SCALE GENOMIC DNA]</scope>
    <source>
        <strain evidence="9">Lor288</strain>
    </source>
</reference>
<dbReference type="InterPro" id="IPR013785">
    <property type="entry name" value="Aldolase_TIM"/>
</dbReference>
<evidence type="ECO:0000313" key="10">
    <source>
        <dbReference type="Proteomes" id="UP001412067"/>
    </source>
</evidence>
<keyword evidence="10" id="KW-1185">Reference proteome</keyword>
<feature type="domain" description="SDH C-terminal" evidence="8">
    <location>
        <begin position="479"/>
        <end position="509"/>
    </location>
</feature>
<evidence type="ECO:0000256" key="4">
    <source>
        <dbReference type="ARBA" id="ARBA00023002"/>
    </source>
</evidence>
<comment type="caution">
    <text evidence="9">The sequence shown here is derived from an EMBL/GenBank/DDBJ whole genome shotgun (WGS) entry which is preliminary data.</text>
</comment>
<evidence type="ECO:0000256" key="3">
    <source>
        <dbReference type="ARBA" id="ARBA00022857"/>
    </source>
</evidence>
<evidence type="ECO:0000259" key="7">
    <source>
        <dbReference type="Pfam" id="PF08501"/>
    </source>
</evidence>
<dbReference type="Gene3D" id="3.40.50.720">
    <property type="entry name" value="NAD(P)-binding Rossmann-like Domain"/>
    <property type="match status" value="1"/>
</dbReference>
<dbReference type="InterPro" id="IPR006151">
    <property type="entry name" value="Shikm_DH/Glu-tRNA_Rdtase"/>
</dbReference>
<protein>
    <recommendedName>
        <fullName evidence="1">shikimate dehydrogenase (NADP(+))</fullName>
        <ecNumber evidence="1">1.1.1.25</ecNumber>
    </recommendedName>
</protein>
<dbReference type="Pfam" id="PF18317">
    <property type="entry name" value="SDH_C"/>
    <property type="match status" value="1"/>
</dbReference>
<dbReference type="Gene3D" id="3.40.50.10860">
    <property type="entry name" value="Leucine Dehydrogenase, chain A, domain 1"/>
    <property type="match status" value="1"/>
</dbReference>
<evidence type="ECO:0000256" key="1">
    <source>
        <dbReference type="ARBA" id="ARBA00012962"/>
    </source>
</evidence>
<dbReference type="HAMAP" id="MF_00222">
    <property type="entry name" value="Shikimate_DH_AroE"/>
    <property type="match status" value="1"/>
</dbReference>
<dbReference type="SUPFAM" id="SSF53223">
    <property type="entry name" value="Aminoacid dehydrogenase-like, N-terminal domain"/>
    <property type="match status" value="1"/>
</dbReference>
<organism evidence="9 10">
    <name type="scientific">Platanthera guangdongensis</name>
    <dbReference type="NCBI Taxonomy" id="2320717"/>
    <lineage>
        <taxon>Eukaryota</taxon>
        <taxon>Viridiplantae</taxon>
        <taxon>Streptophyta</taxon>
        <taxon>Embryophyta</taxon>
        <taxon>Tracheophyta</taxon>
        <taxon>Spermatophyta</taxon>
        <taxon>Magnoliopsida</taxon>
        <taxon>Liliopsida</taxon>
        <taxon>Asparagales</taxon>
        <taxon>Orchidaceae</taxon>
        <taxon>Orchidoideae</taxon>
        <taxon>Orchideae</taxon>
        <taxon>Orchidinae</taxon>
        <taxon>Platanthera</taxon>
    </lineage>
</organism>
<dbReference type="SUPFAM" id="SSF51735">
    <property type="entry name" value="NAD(P)-binding Rossmann-fold domains"/>
    <property type="match status" value="1"/>
</dbReference>
<feature type="domain" description="Shikimate dehydrogenase substrate binding N-terminal" evidence="7">
    <location>
        <begin position="239"/>
        <end position="319"/>
    </location>
</feature>